<dbReference type="SMART" id="SM00355">
    <property type="entry name" value="ZnF_C2H2"/>
    <property type="match status" value="4"/>
</dbReference>
<dbReference type="EMBL" id="JBCAWK010000006">
    <property type="protein sequence ID" value="KAK8854573.1"/>
    <property type="molecule type" value="Genomic_DNA"/>
</dbReference>
<dbReference type="SUPFAM" id="SSF57667">
    <property type="entry name" value="beta-beta-alpha zinc fingers"/>
    <property type="match status" value="2"/>
</dbReference>
<feature type="domain" description="C2H2-type" evidence="10">
    <location>
        <begin position="79"/>
        <end position="106"/>
    </location>
</feature>
<evidence type="ECO:0000256" key="1">
    <source>
        <dbReference type="ARBA" id="ARBA00004123"/>
    </source>
</evidence>
<evidence type="ECO:0000256" key="6">
    <source>
        <dbReference type="ARBA" id="ARBA00022833"/>
    </source>
</evidence>
<dbReference type="GO" id="GO:0000981">
    <property type="term" value="F:DNA-binding transcription factor activity, RNA polymerase II-specific"/>
    <property type="evidence" value="ECO:0007669"/>
    <property type="project" value="UniProtKB-ARBA"/>
</dbReference>
<feature type="region of interest" description="Disordered" evidence="9">
    <location>
        <begin position="719"/>
        <end position="806"/>
    </location>
</feature>
<evidence type="ECO:0000256" key="3">
    <source>
        <dbReference type="ARBA" id="ARBA00022723"/>
    </source>
</evidence>
<dbReference type="GO" id="GO:0005667">
    <property type="term" value="C:transcription regulator complex"/>
    <property type="evidence" value="ECO:0007669"/>
    <property type="project" value="TreeGrafter"/>
</dbReference>
<evidence type="ECO:0000256" key="4">
    <source>
        <dbReference type="ARBA" id="ARBA00022737"/>
    </source>
</evidence>
<dbReference type="FunFam" id="3.30.160.60:FF:001530">
    <property type="entry name" value="Zinc finger protein 268"/>
    <property type="match status" value="1"/>
</dbReference>
<keyword evidence="5 8" id="KW-0863">Zinc-finger</keyword>
<feature type="region of interest" description="Disordered" evidence="9">
    <location>
        <begin position="248"/>
        <end position="291"/>
    </location>
</feature>
<evidence type="ECO:0000256" key="5">
    <source>
        <dbReference type="ARBA" id="ARBA00022771"/>
    </source>
</evidence>
<evidence type="ECO:0000256" key="2">
    <source>
        <dbReference type="ARBA" id="ARBA00006991"/>
    </source>
</evidence>
<evidence type="ECO:0000313" key="12">
    <source>
        <dbReference type="Proteomes" id="UP001388673"/>
    </source>
</evidence>
<feature type="compositionally biased region" description="Polar residues" evidence="9">
    <location>
        <begin position="430"/>
        <end position="440"/>
    </location>
</feature>
<dbReference type="Gene3D" id="3.30.160.60">
    <property type="entry name" value="Classic Zinc Finger"/>
    <property type="match status" value="4"/>
</dbReference>
<dbReference type="GO" id="GO:0000785">
    <property type="term" value="C:chromatin"/>
    <property type="evidence" value="ECO:0007669"/>
    <property type="project" value="TreeGrafter"/>
</dbReference>
<evidence type="ECO:0000259" key="10">
    <source>
        <dbReference type="PROSITE" id="PS50157"/>
    </source>
</evidence>
<dbReference type="RefSeq" id="XP_066802811.1">
    <property type="nucleotide sequence ID" value="XM_066946419.1"/>
</dbReference>
<comment type="caution">
    <text evidence="11">The sequence shown here is derived from an EMBL/GenBank/DDBJ whole genome shotgun (WGS) entry which is preliminary data.</text>
</comment>
<feature type="region of interest" description="Disordered" evidence="9">
    <location>
        <begin position="395"/>
        <end position="443"/>
    </location>
</feature>
<dbReference type="GeneID" id="92180570"/>
<feature type="compositionally biased region" description="Low complexity" evidence="9">
    <location>
        <begin position="782"/>
        <end position="796"/>
    </location>
</feature>
<feature type="region of interest" description="Disordered" evidence="9">
    <location>
        <begin position="321"/>
        <end position="342"/>
    </location>
</feature>
<feature type="domain" description="C2H2-type" evidence="10">
    <location>
        <begin position="107"/>
        <end position="132"/>
    </location>
</feature>
<comment type="subcellular location">
    <subcellularLocation>
        <location evidence="1">Nucleus</location>
    </subcellularLocation>
</comment>
<feature type="region of interest" description="Disordered" evidence="9">
    <location>
        <begin position="570"/>
        <end position="603"/>
    </location>
</feature>
<dbReference type="GO" id="GO:0008270">
    <property type="term" value="F:zinc ion binding"/>
    <property type="evidence" value="ECO:0007669"/>
    <property type="project" value="UniProtKB-KW"/>
</dbReference>
<evidence type="ECO:0000256" key="9">
    <source>
        <dbReference type="SAM" id="MobiDB-lite"/>
    </source>
</evidence>
<reference evidence="11 12" key="1">
    <citation type="journal article" date="2024" name="bioRxiv">
        <title>Comparative genomics of Cryptococcus and Kwoniella reveals pathogenesis evolution and contrasting karyotype dynamics via intercentromeric recombination or chromosome fusion.</title>
        <authorList>
            <person name="Coelho M.A."/>
            <person name="David-Palma M."/>
            <person name="Shea T."/>
            <person name="Bowers K."/>
            <person name="McGinley-Smith S."/>
            <person name="Mohammad A.W."/>
            <person name="Gnirke A."/>
            <person name="Yurkov A.M."/>
            <person name="Nowrousian M."/>
            <person name="Sun S."/>
            <person name="Cuomo C.A."/>
            <person name="Heitman J."/>
        </authorList>
    </citation>
    <scope>NUCLEOTIDE SEQUENCE [LARGE SCALE GENOMIC DNA]</scope>
    <source>
        <strain evidence="11 12">CBS 13917</strain>
    </source>
</reference>
<keyword evidence="3" id="KW-0479">Metal-binding</keyword>
<dbReference type="AlphaFoldDB" id="A0AAW0YYL2"/>
<dbReference type="InterPro" id="IPR036236">
    <property type="entry name" value="Znf_C2H2_sf"/>
</dbReference>
<gene>
    <name evidence="11" type="ORF">IAR55_003312</name>
</gene>
<accession>A0AAW0YYL2</accession>
<keyword evidence="6" id="KW-0862">Zinc</keyword>
<keyword evidence="4" id="KW-0677">Repeat</keyword>
<evidence type="ECO:0000313" key="11">
    <source>
        <dbReference type="EMBL" id="KAK8854573.1"/>
    </source>
</evidence>
<feature type="domain" description="C2H2-type" evidence="10">
    <location>
        <begin position="19"/>
        <end position="48"/>
    </location>
</feature>
<name>A0AAW0YYL2_9TREE</name>
<comment type="similarity">
    <text evidence="2">Belongs to the krueppel C2H2-type zinc-finger protein family.</text>
</comment>
<organism evidence="11 12">
    <name type="scientific">Kwoniella newhampshirensis</name>
    <dbReference type="NCBI Taxonomy" id="1651941"/>
    <lineage>
        <taxon>Eukaryota</taxon>
        <taxon>Fungi</taxon>
        <taxon>Dikarya</taxon>
        <taxon>Basidiomycota</taxon>
        <taxon>Agaricomycotina</taxon>
        <taxon>Tremellomycetes</taxon>
        <taxon>Tremellales</taxon>
        <taxon>Cryptococcaceae</taxon>
        <taxon>Kwoniella</taxon>
    </lineage>
</organism>
<feature type="domain" description="C2H2-type" evidence="10">
    <location>
        <begin position="49"/>
        <end position="78"/>
    </location>
</feature>
<keyword evidence="12" id="KW-1185">Reference proteome</keyword>
<dbReference type="GO" id="GO:0000978">
    <property type="term" value="F:RNA polymerase II cis-regulatory region sequence-specific DNA binding"/>
    <property type="evidence" value="ECO:0007669"/>
    <property type="project" value="TreeGrafter"/>
</dbReference>
<feature type="compositionally biased region" description="Basic residues" evidence="9">
    <location>
        <begin position="797"/>
        <end position="806"/>
    </location>
</feature>
<dbReference type="Proteomes" id="UP001388673">
    <property type="component" value="Unassembled WGS sequence"/>
</dbReference>
<feature type="region of interest" description="Disordered" evidence="9">
    <location>
        <begin position="656"/>
        <end position="682"/>
    </location>
</feature>
<dbReference type="GO" id="GO:0031519">
    <property type="term" value="C:PcG protein complex"/>
    <property type="evidence" value="ECO:0007669"/>
    <property type="project" value="TreeGrafter"/>
</dbReference>
<feature type="compositionally biased region" description="Low complexity" evidence="9">
    <location>
        <begin position="266"/>
        <end position="283"/>
    </location>
</feature>
<dbReference type="PANTHER" id="PTHR14003">
    <property type="entry name" value="TRANSCRIPTIONAL REPRESSOR PROTEIN YY"/>
    <property type="match status" value="1"/>
</dbReference>
<evidence type="ECO:0000256" key="8">
    <source>
        <dbReference type="PROSITE-ProRule" id="PRU00042"/>
    </source>
</evidence>
<dbReference type="Pfam" id="PF00096">
    <property type="entry name" value="zf-C2H2"/>
    <property type="match status" value="3"/>
</dbReference>
<dbReference type="PANTHER" id="PTHR14003:SF22">
    <property type="entry name" value="FINGER DOMAIN PROTEIN, PUTATIVE (AFU_ORTHOLOGUE AFUA_4G11480)-RELATED"/>
    <property type="match status" value="1"/>
</dbReference>
<keyword evidence="7" id="KW-0539">Nucleus</keyword>
<dbReference type="KEGG" id="kne:92180570"/>
<protein>
    <recommendedName>
        <fullName evidence="10">C2H2-type domain-containing protein</fullName>
    </recommendedName>
</protein>
<evidence type="ECO:0000256" key="7">
    <source>
        <dbReference type="ARBA" id="ARBA00023242"/>
    </source>
</evidence>
<dbReference type="FunFam" id="3.30.160.60:FF:000125">
    <property type="entry name" value="Putative zinc finger protein 143"/>
    <property type="match status" value="2"/>
</dbReference>
<sequence>MDVLDLVNDNNYVGDGRPFVCKLRNCQKSFARRSDLKRHEKIHTNERAFVCHYRGCGKSFIQRSALTVHIRVHTGEKPHHCENCEKSFADSSSLARHRRMHTGSRPYKCTAPACSKDFARKNTMIKHLRGQHPSLPVPATPSVNLPRDNARRITGPRAAAIKGVYPSSAVDVSNHYQGASMACPPHLPPHDFTASYSPGRAGLSFHNGLPGSVFGGVYGGHPQYFVSSSGNGPYKSYVDQASQAQLTPISTNDPRFTGMSPHRSFGQQSPSTPGGVGSSPPSKQQHESHAAQFDDNTASANVLGVGYKQYAYSGHPLSRFPSDTSTVSSIGKQSATSGGRSFSTPMHPPRFHPYASSGLGHVGGGFHPSQLSIPHPISGKSQLLQSYLPTASPNKYLPVVRPQPLSSPAGSPTEEERDDPLVSLYDGPQSAVSQPPQGISGSAPFTAIGHQHYKPHFPGAMSHNMYSHAQIQRLSSAPPNMQRFNSLPTIPTVGSLNQAPAYGNDEELASNTVEDYRALEQEMISREVSVRPEESTISNPSERKQIALNGENYQHVFEPTELSLHAAGDDKKKTPFCSSASSSSASSTLVSSSSHTGPSSTTLPPISVLSQNVHPMALTPINTNGFYPTPLTPANSWMQEHMKPHGLISPLVFNPRTHSTPSLVHHREGQENDSPEQDTTLTTPPLMLADRRQNPSMSHVGLGIANVHYDTRETDFAADHLHGYPDTDEYAPTEADSRPGDGEDEMMSQEESVQNDSDDEFVLGRRPTKKKAKKGSAKSKRGAAGADAVKAAAKVASKAKGRRSIL</sequence>
<proteinExistence type="inferred from homology"/>
<dbReference type="InterPro" id="IPR013087">
    <property type="entry name" value="Znf_C2H2_type"/>
</dbReference>
<feature type="compositionally biased region" description="Basic residues" evidence="9">
    <location>
        <begin position="766"/>
        <end position="781"/>
    </location>
</feature>
<dbReference type="PROSITE" id="PS50157">
    <property type="entry name" value="ZINC_FINGER_C2H2_2"/>
    <property type="match status" value="4"/>
</dbReference>
<feature type="compositionally biased region" description="Low complexity" evidence="9">
    <location>
        <begin position="578"/>
        <end position="602"/>
    </location>
</feature>
<dbReference type="PROSITE" id="PS00028">
    <property type="entry name" value="ZINC_FINGER_C2H2_1"/>
    <property type="match status" value="4"/>
</dbReference>